<reference evidence="10" key="1">
    <citation type="submission" date="2014-07" db="EMBL/GenBank/DDBJ databases">
        <authorList>
            <person name="Wibberg D."/>
        </authorList>
    </citation>
    <scope>NUCLEOTIDE SEQUENCE [LARGE SCALE GENOMIC DNA]</scope>
    <source>
        <strain evidence="10">DG5</strain>
    </source>
</reference>
<dbReference type="STRING" id="29343.CCDG5_2086"/>
<name>A0A078KN01_9FIRM</name>
<keyword evidence="6" id="KW-0460">Magnesium</keyword>
<evidence type="ECO:0000256" key="3">
    <source>
        <dbReference type="ARBA" id="ARBA00022741"/>
    </source>
</evidence>
<dbReference type="HAMAP" id="MF_00379">
    <property type="entry name" value="GTPase_MnmE"/>
    <property type="match status" value="1"/>
</dbReference>
<dbReference type="GO" id="GO:0030488">
    <property type="term" value="P:tRNA methylation"/>
    <property type="evidence" value="ECO:0007669"/>
    <property type="project" value="TreeGrafter"/>
</dbReference>
<feature type="domain" description="TrmE-type G" evidence="8">
    <location>
        <begin position="219"/>
        <end position="376"/>
    </location>
</feature>
<dbReference type="NCBIfam" id="NF003661">
    <property type="entry name" value="PRK05291.1-3"/>
    <property type="match status" value="1"/>
</dbReference>
<keyword evidence="3 6" id="KW-0547">Nucleotide-binding</keyword>
<dbReference type="InterPro" id="IPR027417">
    <property type="entry name" value="P-loop_NTPase"/>
</dbReference>
<comment type="caution">
    <text evidence="6">Lacks conserved residue(s) required for the propagation of feature annotation.</text>
</comment>
<keyword evidence="10" id="KW-1185">Reference proteome</keyword>
<feature type="binding site" evidence="6">
    <location>
        <position position="21"/>
    </location>
    <ligand>
        <name>(6S)-5-formyl-5,6,7,8-tetrahydrofolate</name>
        <dbReference type="ChEBI" id="CHEBI:57457"/>
    </ligand>
</feature>
<feature type="binding site" evidence="6">
    <location>
        <position position="454"/>
    </location>
    <ligand>
        <name>(6S)-5-formyl-5,6,7,8-tetrahydrofolate</name>
        <dbReference type="ChEBI" id="CHEBI:57457"/>
    </ligand>
</feature>
<dbReference type="Pfam" id="PF01926">
    <property type="entry name" value="MMR_HSR1"/>
    <property type="match status" value="1"/>
</dbReference>
<dbReference type="CDD" id="cd14858">
    <property type="entry name" value="TrmE_N"/>
    <property type="match status" value="1"/>
</dbReference>
<evidence type="ECO:0000256" key="7">
    <source>
        <dbReference type="RuleBase" id="RU003313"/>
    </source>
</evidence>
<keyword evidence="4 6" id="KW-0630">Potassium</keyword>
<dbReference type="AlphaFoldDB" id="A0A078KN01"/>
<dbReference type="InterPro" id="IPR025867">
    <property type="entry name" value="MnmE_helical"/>
</dbReference>
<gene>
    <name evidence="6 9" type="primary">mnmE</name>
    <name evidence="6" type="synonym">trmE</name>
    <name evidence="9" type="ORF">CCDG5_2086</name>
</gene>
<keyword evidence="6" id="KW-0479">Metal-binding</keyword>
<dbReference type="PRINTS" id="PR00449">
    <property type="entry name" value="RASTRNSFRMNG"/>
</dbReference>
<keyword evidence="2 6" id="KW-0819">tRNA processing</keyword>
<dbReference type="CDD" id="cd04164">
    <property type="entry name" value="trmE"/>
    <property type="match status" value="1"/>
</dbReference>
<feature type="binding site" evidence="6">
    <location>
        <position position="84"/>
    </location>
    <ligand>
        <name>(6S)-5-formyl-5,6,7,8-tetrahydrofolate</name>
        <dbReference type="ChEBI" id="CHEBI:57457"/>
    </ligand>
</feature>
<feature type="binding site" evidence="6">
    <location>
        <position position="253"/>
    </location>
    <ligand>
        <name>K(+)</name>
        <dbReference type="ChEBI" id="CHEBI:29103"/>
    </ligand>
</feature>
<comment type="function">
    <text evidence="6">Exhibits a very high intrinsic GTPase hydrolysis rate. Involved in the addition of a carboxymethylaminomethyl (cmnm) group at the wobble position (U34) of certain tRNAs, forming tRNA-cmnm(5)s(2)U34.</text>
</comment>
<dbReference type="NCBIfam" id="TIGR00450">
    <property type="entry name" value="mnmE_trmE_thdF"/>
    <property type="match status" value="1"/>
</dbReference>
<dbReference type="PATRIC" id="fig|29343.3.peg.2200"/>
<comment type="subcellular location">
    <subcellularLocation>
        <location evidence="6">Cytoplasm</location>
    </subcellularLocation>
</comment>
<feature type="binding site" evidence="6">
    <location>
        <position position="248"/>
    </location>
    <ligand>
        <name>K(+)</name>
        <dbReference type="ChEBI" id="CHEBI:29103"/>
    </ligand>
</feature>
<dbReference type="FunFam" id="3.40.50.300:FF:000494">
    <property type="entry name" value="tRNA modification GTPase MnmE"/>
    <property type="match status" value="1"/>
</dbReference>
<dbReference type="Proteomes" id="UP000032431">
    <property type="component" value="Chromosome I"/>
</dbReference>
<feature type="binding site" evidence="6">
    <location>
        <begin position="273"/>
        <end position="276"/>
    </location>
    <ligand>
        <name>GTP</name>
        <dbReference type="ChEBI" id="CHEBI:37565"/>
    </ligand>
</feature>
<sequence>MSETIAAISTALYPAGIGVVRLSGDDAFLIADKIWRSNSGKKLMDMPANTAAVGIVHDEETDIDECVALVFKEPHSFTGENVVELSCHGGVYILRRVLEAAIKSGARPAGPGEFTKRAFLNGKMDLTEAEAVMDLISAQGETAARAALSQHKGALFKEIEKVKKSLIELSADITAWVDFPDEDVPSLEPQTLINTLSDVKNELEKLRDNYSRGRIIKEGVETVIIGRPNVGKSTLMNAISGYEKSIVTEIPGTTRDVVEDSVAFAGVVLKLWDTAGIRETDDPVESIGVKRAKEKLDDAQLILAVFDGSKELTDDDKKIIEQTSGRNVIAVVNKCDLPLKINKSYIENRIKPVVYISAGKQEGIEKLEEKIKEIIGTSSFDPSAAYLANLRQLECVKRADEAINMAIDTVEKGFTLDAVTVFIDDALNAIFELTGERASDSVIDRVFSKFCIGK</sequence>
<dbReference type="OrthoDB" id="9805918at2"/>
<dbReference type="GO" id="GO:0046872">
    <property type="term" value="F:metal ion binding"/>
    <property type="evidence" value="ECO:0007669"/>
    <property type="project" value="UniProtKB-KW"/>
</dbReference>
<dbReference type="InterPro" id="IPR006073">
    <property type="entry name" value="GTP-bd"/>
</dbReference>
<evidence type="ECO:0000256" key="4">
    <source>
        <dbReference type="ARBA" id="ARBA00022958"/>
    </source>
</evidence>
<evidence type="ECO:0000256" key="1">
    <source>
        <dbReference type="ARBA" id="ARBA00011043"/>
    </source>
</evidence>
<dbReference type="InterPro" id="IPR027266">
    <property type="entry name" value="TrmE/GcvT-like"/>
</dbReference>
<dbReference type="InterPro" id="IPR004520">
    <property type="entry name" value="GTPase_MnmE"/>
</dbReference>
<proteinExistence type="inferred from homology"/>
<dbReference type="InterPro" id="IPR031168">
    <property type="entry name" value="G_TrmE"/>
</dbReference>
<feature type="binding site" evidence="6">
    <location>
        <position position="123"/>
    </location>
    <ligand>
        <name>(6S)-5-formyl-5,6,7,8-tetrahydrofolate</name>
        <dbReference type="ChEBI" id="CHEBI:57457"/>
    </ligand>
</feature>
<dbReference type="HOGENOM" id="CLU_019624_4_1_9"/>
<dbReference type="PANTHER" id="PTHR42714:SF2">
    <property type="entry name" value="TRNA MODIFICATION GTPASE GTPBP3, MITOCHONDRIAL"/>
    <property type="match status" value="1"/>
</dbReference>
<evidence type="ECO:0000313" key="10">
    <source>
        <dbReference type="Proteomes" id="UP000032431"/>
    </source>
</evidence>
<dbReference type="Gene3D" id="1.20.120.430">
    <property type="entry name" value="tRNA modification GTPase MnmE domain 2"/>
    <property type="match status" value="1"/>
</dbReference>
<dbReference type="GO" id="GO:0003924">
    <property type="term" value="F:GTPase activity"/>
    <property type="evidence" value="ECO:0007669"/>
    <property type="project" value="UniProtKB-UniRule"/>
</dbReference>
<feature type="binding site" evidence="6">
    <location>
        <position position="229"/>
    </location>
    <ligand>
        <name>K(+)</name>
        <dbReference type="ChEBI" id="CHEBI:29103"/>
    </ligand>
</feature>
<dbReference type="NCBIfam" id="TIGR00231">
    <property type="entry name" value="small_GTP"/>
    <property type="match status" value="1"/>
</dbReference>
<comment type="subunit">
    <text evidence="6">Homodimer. Heterotetramer of two MnmE and two MnmG subunits.</text>
</comment>
<dbReference type="InterPro" id="IPR005225">
    <property type="entry name" value="Small_GTP-bd"/>
</dbReference>
<evidence type="ECO:0000256" key="6">
    <source>
        <dbReference type="HAMAP-Rule" id="MF_00379"/>
    </source>
</evidence>
<dbReference type="GO" id="GO:0005525">
    <property type="term" value="F:GTP binding"/>
    <property type="evidence" value="ECO:0007669"/>
    <property type="project" value="UniProtKB-UniRule"/>
</dbReference>
<dbReference type="KEGG" id="ccel:CCDG5_2086"/>
<feature type="binding site" evidence="6">
    <location>
        <begin position="248"/>
        <end position="254"/>
    </location>
    <ligand>
        <name>GTP</name>
        <dbReference type="ChEBI" id="CHEBI:37565"/>
    </ligand>
</feature>
<feature type="binding site" evidence="6">
    <location>
        <position position="250"/>
    </location>
    <ligand>
        <name>K(+)</name>
        <dbReference type="ChEBI" id="CHEBI:29103"/>
    </ligand>
</feature>
<comment type="cofactor">
    <cofactor evidence="6">
        <name>K(+)</name>
        <dbReference type="ChEBI" id="CHEBI:29103"/>
    </cofactor>
    <text evidence="6">Binds 1 potassium ion per subunit.</text>
</comment>
<evidence type="ECO:0000256" key="5">
    <source>
        <dbReference type="ARBA" id="ARBA00023134"/>
    </source>
</evidence>
<dbReference type="Gene3D" id="3.40.50.300">
    <property type="entry name" value="P-loop containing nucleotide triphosphate hydrolases"/>
    <property type="match status" value="1"/>
</dbReference>
<protein>
    <recommendedName>
        <fullName evidence="6">tRNA modification GTPase MnmE</fullName>
        <ecNumber evidence="6">3.6.-.-</ecNumber>
    </recommendedName>
</protein>
<dbReference type="Pfam" id="PF10396">
    <property type="entry name" value="TrmE_N"/>
    <property type="match status" value="1"/>
</dbReference>
<evidence type="ECO:0000313" key="9">
    <source>
        <dbReference type="EMBL" id="CDZ25166.1"/>
    </source>
</evidence>
<keyword evidence="6 9" id="KW-0378">Hydrolase</keyword>
<dbReference type="Gene3D" id="3.30.1360.120">
    <property type="entry name" value="Probable tRNA modification gtpase trme, domain 1"/>
    <property type="match status" value="1"/>
</dbReference>
<keyword evidence="5 6" id="KW-0342">GTP-binding</keyword>
<feature type="binding site" evidence="6">
    <location>
        <position position="233"/>
    </location>
    <ligand>
        <name>Mg(2+)</name>
        <dbReference type="ChEBI" id="CHEBI:18420"/>
    </ligand>
</feature>
<keyword evidence="6" id="KW-0963">Cytoplasm</keyword>
<comment type="similarity">
    <text evidence="1 6 7">Belongs to the TRAFAC class TrmE-Era-EngA-EngB-Septin-like GTPase superfamily. TrmE GTPase family.</text>
</comment>
<dbReference type="PROSITE" id="PS51709">
    <property type="entry name" value="G_TRME"/>
    <property type="match status" value="1"/>
</dbReference>
<organism evidence="9 10">
    <name type="scientific">[Clostridium] cellulosi</name>
    <dbReference type="NCBI Taxonomy" id="29343"/>
    <lineage>
        <taxon>Bacteria</taxon>
        <taxon>Bacillati</taxon>
        <taxon>Bacillota</taxon>
        <taxon>Clostridia</taxon>
        <taxon>Eubacteriales</taxon>
        <taxon>Oscillospiraceae</taxon>
        <taxon>Oscillospiraceae incertae sedis</taxon>
    </lineage>
</organism>
<dbReference type="InterPro" id="IPR018948">
    <property type="entry name" value="GTP-bd_TrmE_N"/>
</dbReference>
<dbReference type="SUPFAM" id="SSF52540">
    <property type="entry name" value="P-loop containing nucleoside triphosphate hydrolases"/>
    <property type="match status" value="1"/>
</dbReference>
<feature type="binding site" evidence="6">
    <location>
        <begin position="229"/>
        <end position="234"/>
    </location>
    <ligand>
        <name>GTP</name>
        <dbReference type="ChEBI" id="CHEBI:37565"/>
    </ligand>
</feature>
<evidence type="ECO:0000256" key="2">
    <source>
        <dbReference type="ARBA" id="ARBA00022694"/>
    </source>
</evidence>
<dbReference type="EMBL" id="LM995447">
    <property type="protein sequence ID" value="CDZ25166.1"/>
    <property type="molecule type" value="Genomic_DNA"/>
</dbReference>
<dbReference type="GO" id="GO:0002098">
    <property type="term" value="P:tRNA wobble uridine modification"/>
    <property type="evidence" value="ECO:0007669"/>
    <property type="project" value="TreeGrafter"/>
</dbReference>
<dbReference type="GO" id="GO:0005829">
    <property type="term" value="C:cytosol"/>
    <property type="evidence" value="ECO:0007669"/>
    <property type="project" value="TreeGrafter"/>
</dbReference>
<dbReference type="InterPro" id="IPR027368">
    <property type="entry name" value="MnmE_dom2"/>
</dbReference>
<dbReference type="PANTHER" id="PTHR42714">
    <property type="entry name" value="TRNA MODIFICATION GTPASE GTPBP3"/>
    <property type="match status" value="1"/>
</dbReference>
<dbReference type="Pfam" id="PF12631">
    <property type="entry name" value="MnmE_helical"/>
    <property type="match status" value="1"/>
</dbReference>
<feature type="binding site" evidence="6">
    <location>
        <position position="254"/>
    </location>
    <ligand>
        <name>Mg(2+)</name>
        <dbReference type="ChEBI" id="CHEBI:18420"/>
    </ligand>
</feature>
<dbReference type="EC" id="3.6.-.-" evidence="6"/>
<evidence type="ECO:0000259" key="8">
    <source>
        <dbReference type="PROSITE" id="PS51709"/>
    </source>
</evidence>
<accession>A0A078KN01</accession>